<accession>A0A5D0TU48</accession>
<evidence type="ECO:0000259" key="5">
    <source>
        <dbReference type="SMART" id="SM00382"/>
    </source>
</evidence>
<protein>
    <submittedName>
        <fullName evidence="6">ATP-binding protein</fullName>
    </submittedName>
</protein>
<organism evidence="6 7">
    <name type="scientific">Actinomadura syzygii</name>
    <dbReference type="NCBI Taxonomy" id="1427538"/>
    <lineage>
        <taxon>Bacteria</taxon>
        <taxon>Bacillati</taxon>
        <taxon>Actinomycetota</taxon>
        <taxon>Actinomycetes</taxon>
        <taxon>Streptosporangiales</taxon>
        <taxon>Thermomonosporaceae</taxon>
        <taxon>Actinomadura</taxon>
    </lineage>
</organism>
<dbReference type="PANTHER" id="PTHR23073">
    <property type="entry name" value="26S PROTEASOME REGULATORY SUBUNIT"/>
    <property type="match status" value="1"/>
</dbReference>
<dbReference type="RefSeq" id="WP_148354506.1">
    <property type="nucleotide sequence ID" value="NZ_JBHSBF010000032.1"/>
</dbReference>
<evidence type="ECO:0000256" key="2">
    <source>
        <dbReference type="ARBA" id="ARBA00022741"/>
    </source>
</evidence>
<feature type="compositionally biased region" description="Low complexity" evidence="4">
    <location>
        <begin position="25"/>
        <end position="36"/>
    </location>
</feature>
<dbReference type="Proteomes" id="UP000322634">
    <property type="component" value="Unassembled WGS sequence"/>
</dbReference>
<dbReference type="GO" id="GO:0016887">
    <property type="term" value="F:ATP hydrolysis activity"/>
    <property type="evidence" value="ECO:0007669"/>
    <property type="project" value="InterPro"/>
</dbReference>
<dbReference type="InterPro" id="IPR003959">
    <property type="entry name" value="ATPase_AAA_core"/>
</dbReference>
<reference evidence="6 7" key="1">
    <citation type="submission" date="2019-08" db="EMBL/GenBank/DDBJ databases">
        <title>Actinomadura sp. nov. CYP1-5 isolated from mountain soil.</title>
        <authorList>
            <person name="Songsumanus A."/>
            <person name="Kuncharoen N."/>
            <person name="Kudo T."/>
            <person name="Yuki M."/>
            <person name="Igarashi Y."/>
            <person name="Tanasupawat S."/>
        </authorList>
    </citation>
    <scope>NUCLEOTIDE SEQUENCE [LARGE SCALE GENOMIC DNA]</scope>
    <source>
        <strain evidence="6 7">GKU157</strain>
    </source>
</reference>
<dbReference type="SMART" id="SM00382">
    <property type="entry name" value="AAA"/>
    <property type="match status" value="1"/>
</dbReference>
<dbReference type="SUPFAM" id="SSF52540">
    <property type="entry name" value="P-loop containing nucleoside triphosphate hydrolases"/>
    <property type="match status" value="1"/>
</dbReference>
<keyword evidence="3 6" id="KW-0067">ATP-binding</keyword>
<comment type="caution">
    <text evidence="6">The sequence shown here is derived from an EMBL/GenBank/DDBJ whole genome shotgun (WGS) entry which is preliminary data.</text>
</comment>
<gene>
    <name evidence="6" type="ORF">FXF65_35725</name>
</gene>
<evidence type="ECO:0000256" key="3">
    <source>
        <dbReference type="ARBA" id="ARBA00022840"/>
    </source>
</evidence>
<comment type="similarity">
    <text evidence="1">Belongs to the AAA ATPase family.</text>
</comment>
<proteinExistence type="inferred from homology"/>
<keyword evidence="2" id="KW-0547">Nucleotide-binding</keyword>
<dbReference type="EMBL" id="VSFF01000015">
    <property type="protein sequence ID" value="TYC08886.1"/>
    <property type="molecule type" value="Genomic_DNA"/>
</dbReference>
<dbReference type="AlphaFoldDB" id="A0A5D0TU48"/>
<feature type="region of interest" description="Disordered" evidence="4">
    <location>
        <begin position="1"/>
        <end position="45"/>
    </location>
</feature>
<dbReference type="InterPro" id="IPR027417">
    <property type="entry name" value="P-loop_NTPase"/>
</dbReference>
<dbReference type="InterPro" id="IPR003593">
    <property type="entry name" value="AAA+_ATPase"/>
</dbReference>
<dbReference type="CDD" id="cd19481">
    <property type="entry name" value="RecA-like_protease"/>
    <property type="match status" value="1"/>
</dbReference>
<dbReference type="Pfam" id="PF00004">
    <property type="entry name" value="AAA"/>
    <property type="match status" value="1"/>
</dbReference>
<evidence type="ECO:0000313" key="6">
    <source>
        <dbReference type="EMBL" id="TYC08886.1"/>
    </source>
</evidence>
<evidence type="ECO:0000256" key="1">
    <source>
        <dbReference type="ARBA" id="ARBA00006914"/>
    </source>
</evidence>
<evidence type="ECO:0000256" key="4">
    <source>
        <dbReference type="SAM" id="MobiDB-lite"/>
    </source>
</evidence>
<dbReference type="OrthoDB" id="9802352at2"/>
<keyword evidence="7" id="KW-1185">Reference proteome</keyword>
<dbReference type="InterPro" id="IPR050221">
    <property type="entry name" value="26S_Proteasome_ATPase"/>
</dbReference>
<name>A0A5D0TU48_9ACTN</name>
<sequence length="320" mass="34786">MRNWTEVPVGHRTAPGPQPADADEQQPQQQPSSFAARKPRRSMDDLVVPESVRDRIELAMAQADHHDVLYREWNLRKIDPYRSGAALNFYGPSGTGKSLAAEAIAARRGSPLIDVNYAEIESKYVGDTPKNIVACFREADRQQAVLVFNEADSILGSRLSNVTQSSDHSVNVSRAVMLSQLDDFAGLVVFTTNFPRNYDAAFVRRILVHVRFELPDDPTRRRLWASLVPAEVPRAEPLDVAALAASSDGLSGGDMVNAVTSAATRAVCRTGADRVLRTEDLLAEIVAITQARAEVGKAPAEPPRVVSVERVGADAVPTAP</sequence>
<evidence type="ECO:0000313" key="7">
    <source>
        <dbReference type="Proteomes" id="UP000322634"/>
    </source>
</evidence>
<feature type="domain" description="AAA+ ATPase" evidence="5">
    <location>
        <begin position="83"/>
        <end position="216"/>
    </location>
</feature>
<dbReference type="Gene3D" id="3.40.50.300">
    <property type="entry name" value="P-loop containing nucleotide triphosphate hydrolases"/>
    <property type="match status" value="1"/>
</dbReference>
<dbReference type="GO" id="GO:0005524">
    <property type="term" value="F:ATP binding"/>
    <property type="evidence" value="ECO:0007669"/>
    <property type="project" value="UniProtKB-KW"/>
</dbReference>